<evidence type="ECO:0000256" key="8">
    <source>
        <dbReference type="ARBA" id="ARBA00023098"/>
    </source>
</evidence>
<evidence type="ECO:0000259" key="11">
    <source>
        <dbReference type="Pfam" id="PF01756"/>
    </source>
</evidence>
<accession>A0ABR1K8I4</accession>
<keyword evidence="4 10" id="KW-0285">Flavoprotein</keyword>
<keyword evidence="8" id="KW-0443">Lipid metabolism</keyword>
<dbReference type="InterPro" id="IPR055060">
    <property type="entry name" value="ACOX_C_alpha1"/>
</dbReference>
<evidence type="ECO:0000256" key="5">
    <source>
        <dbReference type="ARBA" id="ARBA00022827"/>
    </source>
</evidence>
<dbReference type="Gene3D" id="1.20.140.10">
    <property type="entry name" value="Butyryl-CoA Dehydrogenase, subunit A, domain 3"/>
    <property type="match status" value="2"/>
</dbReference>
<dbReference type="Pfam" id="PF14749">
    <property type="entry name" value="Acyl-CoA_ox_N"/>
    <property type="match status" value="1"/>
</dbReference>
<feature type="domain" description="Acyl-CoA oxidase C-alpha1" evidence="13">
    <location>
        <begin position="305"/>
        <end position="465"/>
    </location>
</feature>
<evidence type="ECO:0000256" key="9">
    <source>
        <dbReference type="ARBA" id="ARBA00023140"/>
    </source>
</evidence>
<organism evidence="14 15">
    <name type="scientific">Marasmiellus scandens</name>
    <dbReference type="NCBI Taxonomy" id="2682957"/>
    <lineage>
        <taxon>Eukaryota</taxon>
        <taxon>Fungi</taxon>
        <taxon>Dikarya</taxon>
        <taxon>Basidiomycota</taxon>
        <taxon>Agaricomycotina</taxon>
        <taxon>Agaricomycetes</taxon>
        <taxon>Agaricomycetidae</taxon>
        <taxon>Agaricales</taxon>
        <taxon>Marasmiineae</taxon>
        <taxon>Omphalotaceae</taxon>
        <taxon>Marasmiellus</taxon>
    </lineage>
</organism>
<evidence type="ECO:0000256" key="6">
    <source>
        <dbReference type="ARBA" id="ARBA00022832"/>
    </source>
</evidence>
<dbReference type="InterPro" id="IPR037069">
    <property type="entry name" value="AcylCoA_DH/ox_N_sf"/>
</dbReference>
<feature type="domain" description="Acyl-CoA oxidase C-terminal" evidence="11">
    <location>
        <begin position="507"/>
        <end position="704"/>
    </location>
</feature>
<evidence type="ECO:0000256" key="3">
    <source>
        <dbReference type="ARBA" id="ARBA00006288"/>
    </source>
</evidence>
<reference evidence="14 15" key="1">
    <citation type="submission" date="2024-01" db="EMBL/GenBank/DDBJ databases">
        <title>A draft genome for the cacao thread blight pathogen Marasmiellus scandens.</title>
        <authorList>
            <person name="Baruah I.K."/>
            <person name="Leung J."/>
            <person name="Bukari Y."/>
            <person name="Amoako-Attah I."/>
            <person name="Meinhardt L.W."/>
            <person name="Bailey B.A."/>
            <person name="Cohen S.P."/>
        </authorList>
    </citation>
    <scope>NUCLEOTIDE SEQUENCE [LARGE SCALE GENOMIC DNA]</scope>
    <source>
        <strain evidence="14 15">GH-19</strain>
    </source>
</reference>
<dbReference type="Gene3D" id="1.10.540.10">
    <property type="entry name" value="Acyl-CoA dehydrogenase/oxidase, N-terminal domain"/>
    <property type="match status" value="1"/>
</dbReference>
<comment type="similarity">
    <text evidence="3 10">Belongs to the acyl-CoA oxidase family.</text>
</comment>
<evidence type="ECO:0000256" key="7">
    <source>
        <dbReference type="ARBA" id="ARBA00023002"/>
    </source>
</evidence>
<evidence type="ECO:0000256" key="1">
    <source>
        <dbReference type="ARBA" id="ARBA00001974"/>
    </source>
</evidence>
<evidence type="ECO:0000313" key="15">
    <source>
        <dbReference type="Proteomes" id="UP001498398"/>
    </source>
</evidence>
<proteinExistence type="inferred from homology"/>
<dbReference type="Proteomes" id="UP001498398">
    <property type="component" value="Unassembled WGS sequence"/>
</dbReference>
<keyword evidence="6" id="KW-0276">Fatty acid metabolism</keyword>
<gene>
    <name evidence="14" type="ORF">VKT23_000055</name>
</gene>
<dbReference type="EMBL" id="JBANRG010000001">
    <property type="protein sequence ID" value="KAK7471948.1"/>
    <property type="molecule type" value="Genomic_DNA"/>
</dbReference>
<dbReference type="PIRSF" id="PIRSF000168">
    <property type="entry name" value="Acyl-CoA_oxidase"/>
    <property type="match status" value="1"/>
</dbReference>
<feature type="domain" description="Acyl-coenzyme A oxidase N-terminal" evidence="12">
    <location>
        <begin position="55"/>
        <end position="142"/>
    </location>
</feature>
<evidence type="ECO:0000256" key="4">
    <source>
        <dbReference type="ARBA" id="ARBA00022630"/>
    </source>
</evidence>
<comment type="subcellular location">
    <subcellularLocation>
        <location evidence="2">Peroxisome</location>
    </subcellularLocation>
</comment>
<keyword evidence="7" id="KW-0560">Oxidoreductase</keyword>
<comment type="cofactor">
    <cofactor evidence="1">
        <name>FAD</name>
        <dbReference type="ChEBI" id="CHEBI:57692"/>
    </cofactor>
</comment>
<dbReference type="SUPFAM" id="SSF47203">
    <property type="entry name" value="Acyl-CoA dehydrogenase C-terminal domain-like"/>
    <property type="match status" value="2"/>
</dbReference>
<evidence type="ECO:0000313" key="14">
    <source>
        <dbReference type="EMBL" id="KAK7471948.1"/>
    </source>
</evidence>
<dbReference type="InterPro" id="IPR012258">
    <property type="entry name" value="Acyl-CoA_oxidase"/>
</dbReference>
<dbReference type="InterPro" id="IPR036250">
    <property type="entry name" value="AcylCo_DH-like_C"/>
</dbReference>
<evidence type="ECO:0000259" key="13">
    <source>
        <dbReference type="Pfam" id="PF22924"/>
    </source>
</evidence>
<dbReference type="PANTHER" id="PTHR10909">
    <property type="entry name" value="ELECTRON TRANSPORT OXIDOREDUCTASE"/>
    <property type="match status" value="1"/>
</dbReference>
<evidence type="ECO:0000256" key="2">
    <source>
        <dbReference type="ARBA" id="ARBA00004275"/>
    </source>
</evidence>
<dbReference type="PANTHER" id="PTHR10909:SF250">
    <property type="entry name" value="PEROXISOMAL ACYL-COENZYME A OXIDASE 1"/>
    <property type="match status" value="1"/>
</dbReference>
<keyword evidence="9" id="KW-0576">Peroxisome</keyword>
<dbReference type="InterPro" id="IPR009100">
    <property type="entry name" value="AcylCoA_DH/oxidase_NM_dom_sf"/>
</dbReference>
<sequence length="720" mass="79855">MSQIMDLSTQNGVDMENARRRITIGVERVTWFLYSEDPFGVIALLFANLLACCVDGRDRWLQKQKIDKVLSEDPVFSKTGRPFQSRKDRYDSGARMTNRIFELQESLGWTPEETSLAEFILAEPLPISLHDTAFAPVFLSQACPSLLAEYSFLTTHHGIFGAYLQTELGHGTNVTSLETTATYIPETKEFELHSPTLSSSKWWVGALGKSATHGVVQAKLILPGGKDMGPHLFFVQLRSLQDHKLLPGVITGDIGPKAFGGYASTDNGFARFNRVRIPKRYMLSKFASVTDSGEYVKPPHAKLNYAGMVHIRAGLVTNCAWLMAKAATISIRYATVRRQGTKGPDGLEVPVINYPSVYVRLLPILSRAYVFLELARKMTTSFNAMSSRLATGDMSLVAELHATTSGLKILGTTHCIADLESARRSMGGHGYSAFSGLANLYADYVPSVTFEGENYVLDQQTVRAALKAFQAITTSSMPTSSLQPSVRYLRLLIEEAPPRITPASLADPSTLVLLLEWRAVALVKNFALMLQRKPTATRADGSNPQDVEDATAYQRVSRAITEAFVAGQVEEMLEELNARDRKEEKLGQREVVIVKKLYTLYLLMTIETSLADFVTFDLLRVLSSEISSDAVSALRYAIAQVCSELLPEAIGLTDAFGFSDWELNSALGRYDGKAYQTLWEKSQLDPLNEKEVPDAYEESIRPMLLRGQRQAWKASCRAKM</sequence>
<dbReference type="Pfam" id="PF01756">
    <property type="entry name" value="ACOX"/>
    <property type="match status" value="1"/>
</dbReference>
<dbReference type="InterPro" id="IPR029320">
    <property type="entry name" value="Acyl-CoA_ox_N"/>
</dbReference>
<keyword evidence="5 10" id="KW-0274">FAD</keyword>
<dbReference type="Gene3D" id="2.40.110.10">
    <property type="entry name" value="Butyryl-CoA Dehydrogenase, subunit A, domain 2"/>
    <property type="match status" value="1"/>
</dbReference>
<comment type="caution">
    <text evidence="14">The sequence shown here is derived from an EMBL/GenBank/DDBJ whole genome shotgun (WGS) entry which is preliminary data.</text>
</comment>
<dbReference type="InterPro" id="IPR046373">
    <property type="entry name" value="Acyl-CoA_Oxase/DH_mid-dom_sf"/>
</dbReference>
<dbReference type="Pfam" id="PF22924">
    <property type="entry name" value="ACOX_C_alpha1"/>
    <property type="match status" value="1"/>
</dbReference>
<evidence type="ECO:0000256" key="10">
    <source>
        <dbReference type="PIRNR" id="PIRNR000168"/>
    </source>
</evidence>
<protein>
    <recommendedName>
        <fullName evidence="10">Acyl-coenzyme A oxidase</fullName>
    </recommendedName>
</protein>
<keyword evidence="15" id="KW-1185">Reference proteome</keyword>
<evidence type="ECO:0000259" key="12">
    <source>
        <dbReference type="Pfam" id="PF14749"/>
    </source>
</evidence>
<dbReference type="InterPro" id="IPR002655">
    <property type="entry name" value="Acyl-CoA_oxidase_C"/>
</dbReference>
<dbReference type="SUPFAM" id="SSF56645">
    <property type="entry name" value="Acyl-CoA dehydrogenase NM domain-like"/>
    <property type="match status" value="1"/>
</dbReference>
<name>A0ABR1K8I4_9AGAR</name>